<reference evidence="1 2" key="1">
    <citation type="submission" date="2019-05" db="EMBL/GenBank/DDBJ databases">
        <title>Draft genome sequence of Nonomuraea zeae DSM 100528.</title>
        <authorList>
            <person name="Saricaoglu S."/>
            <person name="Isik K."/>
        </authorList>
    </citation>
    <scope>NUCLEOTIDE SEQUENCE [LARGE SCALE GENOMIC DNA]</scope>
    <source>
        <strain evidence="1 2">DSM 100528</strain>
    </source>
</reference>
<protein>
    <submittedName>
        <fullName evidence="1">Helix-turn-helix transcriptional regulator</fullName>
    </submittedName>
</protein>
<name>A0A5S4H3A7_9ACTN</name>
<organism evidence="1 2">
    <name type="scientific">Nonomuraea zeae</name>
    <dbReference type="NCBI Taxonomy" id="1642303"/>
    <lineage>
        <taxon>Bacteria</taxon>
        <taxon>Bacillati</taxon>
        <taxon>Actinomycetota</taxon>
        <taxon>Actinomycetes</taxon>
        <taxon>Streptosporangiales</taxon>
        <taxon>Streptosporangiaceae</taxon>
        <taxon>Nonomuraea</taxon>
    </lineage>
</organism>
<gene>
    <name evidence="1" type="ORF">ETD85_00980</name>
</gene>
<comment type="caution">
    <text evidence="1">The sequence shown here is derived from an EMBL/GenBank/DDBJ whole genome shotgun (WGS) entry which is preliminary data.</text>
</comment>
<dbReference type="AlphaFoldDB" id="A0A5S4H3A7"/>
<dbReference type="InterPro" id="IPR010982">
    <property type="entry name" value="Lambda_DNA-bd_dom_sf"/>
</dbReference>
<keyword evidence="2" id="KW-1185">Reference proteome</keyword>
<evidence type="ECO:0000313" key="2">
    <source>
        <dbReference type="Proteomes" id="UP000306628"/>
    </source>
</evidence>
<sequence>MARLARLRDRAGVTQAAIAAHLGVHRCTIYVWDIGSHSPHYQHAVAYAHQLDQHIVLRHDRHILATDGDIPVALPELRKAAGLTPRQYGDRLHIIEAAARGLDPVIDLRSCQPLRIGVAL</sequence>
<evidence type="ECO:0000313" key="1">
    <source>
        <dbReference type="EMBL" id="TMR39617.1"/>
    </source>
</evidence>
<dbReference type="CDD" id="cd00093">
    <property type="entry name" value="HTH_XRE"/>
    <property type="match status" value="1"/>
</dbReference>
<dbReference type="Proteomes" id="UP000306628">
    <property type="component" value="Unassembled WGS sequence"/>
</dbReference>
<dbReference type="OrthoDB" id="9804312at2"/>
<dbReference type="InterPro" id="IPR001387">
    <property type="entry name" value="Cro/C1-type_HTH"/>
</dbReference>
<dbReference type="SUPFAM" id="SSF47413">
    <property type="entry name" value="lambda repressor-like DNA-binding domains"/>
    <property type="match status" value="1"/>
</dbReference>
<proteinExistence type="predicted"/>
<dbReference type="EMBL" id="VCKX01000002">
    <property type="protein sequence ID" value="TMR39617.1"/>
    <property type="molecule type" value="Genomic_DNA"/>
</dbReference>
<dbReference type="GO" id="GO:0003677">
    <property type="term" value="F:DNA binding"/>
    <property type="evidence" value="ECO:0007669"/>
    <property type="project" value="InterPro"/>
</dbReference>
<dbReference type="Gene3D" id="1.10.260.40">
    <property type="entry name" value="lambda repressor-like DNA-binding domains"/>
    <property type="match status" value="1"/>
</dbReference>
<accession>A0A5S4H3A7</accession>
<dbReference type="RefSeq" id="WP_138687643.1">
    <property type="nucleotide sequence ID" value="NZ_JBHSAZ010000112.1"/>
</dbReference>